<reference evidence="2 3" key="1">
    <citation type="journal article" date="2013" name="Genome Announc.">
        <title>Draft Genome of the Marine Gammaproteobacterium Halomonas titanicae.</title>
        <authorList>
            <person name="Sanchez-Porro C."/>
            <person name="de la Haba R.R."/>
            <person name="Cruz-Hernandez N."/>
            <person name="Gonzalez J.M."/>
            <person name="Reyes-Guirao C."/>
            <person name="Navarro-Sampedro L."/>
            <person name="Carballo M."/>
            <person name="Ventosa A."/>
        </authorList>
    </citation>
    <scope>NUCLEOTIDE SEQUENCE [LARGE SCALE GENOMIC DNA]</scope>
    <source>
        <strain evidence="2 3">BH1</strain>
    </source>
</reference>
<keyword evidence="1" id="KW-0812">Transmembrane</keyword>
<evidence type="ECO:0000313" key="2">
    <source>
        <dbReference type="EMBL" id="ELY21702.1"/>
    </source>
</evidence>
<organism evidence="2 3">
    <name type="scientific">Vreelandella titanicae BH1</name>
    <dbReference type="NCBI Taxonomy" id="1204738"/>
    <lineage>
        <taxon>Bacteria</taxon>
        <taxon>Pseudomonadati</taxon>
        <taxon>Pseudomonadota</taxon>
        <taxon>Gammaproteobacteria</taxon>
        <taxon>Oceanospirillales</taxon>
        <taxon>Halomonadaceae</taxon>
        <taxon>Vreelandella</taxon>
    </lineage>
</organism>
<sequence length="130" mass="14814">MLAYCFNKRLSGFVQLASSGLRLLNVVFGNFLAFLDKVLLQRYDFIGIAFNTLSQLFSYLLLAFHVTTQALCVFYFHHLAHLRNAGVGISFAGVHLSVNHFFAVIDAQRHVSAYWRHEHVVKLLSHFVSI</sequence>
<dbReference type="Proteomes" id="UP000011651">
    <property type="component" value="Unassembled WGS sequence"/>
</dbReference>
<feature type="transmembrane region" description="Helical" evidence="1">
    <location>
        <begin position="56"/>
        <end position="76"/>
    </location>
</feature>
<dbReference type="AlphaFoldDB" id="L9UAA2"/>
<protein>
    <submittedName>
        <fullName evidence="2">Uncharacterized protein</fullName>
    </submittedName>
</protein>
<feature type="transmembrane region" description="Helical" evidence="1">
    <location>
        <begin position="12"/>
        <end position="35"/>
    </location>
</feature>
<dbReference type="EMBL" id="AOPO01000004">
    <property type="protein sequence ID" value="ELY21702.1"/>
    <property type="molecule type" value="Genomic_DNA"/>
</dbReference>
<keyword evidence="1" id="KW-1133">Transmembrane helix</keyword>
<accession>L9UAA2</accession>
<gene>
    <name evidence="2" type="ORF">HALTITAN_1253</name>
</gene>
<evidence type="ECO:0000256" key="1">
    <source>
        <dbReference type="SAM" id="Phobius"/>
    </source>
</evidence>
<name>L9UAA2_9GAMM</name>
<comment type="caution">
    <text evidence="2">The sequence shown here is derived from an EMBL/GenBank/DDBJ whole genome shotgun (WGS) entry which is preliminary data.</text>
</comment>
<evidence type="ECO:0000313" key="3">
    <source>
        <dbReference type="Proteomes" id="UP000011651"/>
    </source>
</evidence>
<keyword evidence="1" id="KW-0472">Membrane</keyword>
<proteinExistence type="predicted"/>